<feature type="compositionally biased region" description="Acidic residues" evidence="1">
    <location>
        <begin position="1344"/>
        <end position="1356"/>
    </location>
</feature>
<dbReference type="PANTHER" id="PTHR15977:SF15">
    <property type="entry name" value="CILIA- AND FLAGELLA-ASSOCIATED PROTEIN 46"/>
    <property type="match status" value="1"/>
</dbReference>
<dbReference type="Pfam" id="PF25439">
    <property type="entry name" value="TPR_CFAP46_N"/>
    <property type="match status" value="1"/>
</dbReference>
<feature type="region of interest" description="Disordered" evidence="1">
    <location>
        <begin position="1339"/>
        <end position="1447"/>
    </location>
</feature>
<dbReference type="InterPro" id="IPR039586">
    <property type="entry name" value="CFAP46"/>
</dbReference>
<feature type="compositionally biased region" description="Low complexity" evidence="1">
    <location>
        <begin position="1394"/>
        <end position="1404"/>
    </location>
</feature>
<sequence length="2775" mass="300782">MAASAASEAEPSKRELKTLESKALLDKAINLLKTTRAQRASPRDKSNNAPELLVIAAETCLVCSEISKARSLSSTYFAQMNSSSSSPDQFTVRALFVMAKTESILPPGTPLPVDASQPADRSMPTINGAEAIRRILRSTKFLVKAIAIAQTNPVYNFLIYNTSVNYWNITRPLMRSETFKFLAPTLTTVCDALDAVDDEDYNWRIQLNQALSTSLDEAGEYSAAAARVSSTVALAKQFLSTATEASDAAQADYLAAESETKRIMKLLRSLSGEGDQADEDLDEEEKDHELFSLPHLAEARVKLQRIKSGIFEGKDEADKRNNARNTLSTIVESIVPTREPSDESDDQPKQVDIPSDAIEFLVDVGRAAAHLQFDDLAGTIIEHCKNTKIVGSPTFRVKLDYLKCELQAKELDNKDSITDETPGAKASDPSAKRKTSALSSKKSLPPSKLDARHVDALRLSRRVEALKLLDRTIMSARRLGDPDLLQEGATLAWNLGLPLLQPHLRKHVHRVFNLAAQVLQEISSPLTPLRAMLHLEVAKCELASDFLAKATQHVTEAIEQDYGQIDVDRVMSAEMTTDEYPYFPTPVQPTPEDIAKADANNSELRKLDRYTYPMRRKLQLRTSIYSEPDNAEEKALLQLEQAKEVSDVGLQKTLLQKSASLLEMSTTTTTAPTSSPPASPTSSPAKSAPSIRLEDVLDASNPLAIGDGEPMKAPLQSTKSKTSLWSEIVEMAWTLRHTQLVKRAVVPILSNVWSKERNREFIVMQVKALVEELKLTAVPPLPSLSSDNESGDPPPTSKRPDPRALGIPCERNSLLAPPAAFADKVDALKTQTISAIECGIRRAARLGPTAFYLVESGAVLLWNFHIHIFRTQAYGNVLSSLQEALATAHSALTATSSKDAPLLSSISEALALSAEASGDLNAAEKWCTDCIPVGRPMQVKRLVEILARIKFSRGSKDVAPPVDAKSGQKPNSLFNVSATCVAIASAAKKGDSTLAERASLLSSAFAELSKFRDERLSPAEGGDSAPSTREDDEEAVEYEAELWVRLAEESLSQGLLRQAQACCSFSTEQLPPQPELRKRVPVNTWRWYSCSENIWGRAIAAMVNEEGQDRSLQDELRRAALKHLVTAARHGGRARKPDLILNATLHLWNIALPLTSSTISRKQIFPFVKHALSELSQANVTSNPDFRVNLYILLFECYADAEDWNGGLAAVNEAFLTIPPSFQRPLWQRRVVFMSKLGKGVLDGMQKMKESDPVLQARIWAVLARAASSTKQQMSAYIQAINSLDGKFERLEYCIEMAEWMIQAGLSKKDSNDVLMAVVDSFMAVEEAAFPELLGSEDNLGYNSEDDEVATNDGDDNASVRSGFGSRGHLGTSHTNNPLSRQSSRASMGGGANAPGTATTTAPGSRNPSLPGTAKSNMRNSISQRSVRSARSNASATTNNDMSSKGASVPEALDVSHMNSFIKTLAMLAKSSDGYRVRVEMALSAAHYAERALLLNIGAANAGAAFVEYEALDDEAKVKCGGLKEFTADHSQPYIVPYRMEDWSEFSITDEMLAHCKNVPPNQVMKVVSKQTMAKAPLAISHLFYVSDLLCEEGMTLQALPLLMLAEFVSHLATNTRNENLIALCGAKSAVALANLGKPAVAANRMLACGPYGLDENSSKKYKEDVEQIELRKYGRVLAKGDVASKDAPNKSMVFFTDQMGTVEQARKIKVKSFEVRRLWVSIAEQMVILEQPNTAAQYIEEALRHCSAFDDKACRAKCMLVKAKVAMMNGDVNDCIESCKLARFAIKNIGGGTSPVWAEASMLMASALAGAPSYAKGEAKKILKGTFQVLSNRVKAVPEMMRVASGDPAFAEQNSEIDLEVTHVYTLVGKAYAEALISEAISARGSGSPWWETWTECVGIVNGCCNMLATMSNGGDNVLDHENIRPPQLLVDMLEYQSQITLRMKPSDNFMDDLKEAISLLSQATKLALDSHAFSSPPEHTEQQQGLVIKPPLGMEGEHDVAETTPPPPPPPVSQITLPTARRAANLQIQLCKLHIVCAKLNNEHVSSKEAEETYEREVTDPVVRYLDATAPVVLKDSDTKVQSLQSALFCATSARRLAKHSPLIVSASNAVVGECLSLLSSQKGLLDTAWDIELSASASSTALTEGSLTPSPSAANLAAAGGGKKGKDKKAAGKAKKNDGDDASLAEASLAFDVDKLDEEVEIDENGDIRSQALALLSAAGNSLAALGSFDAALNAYLCACDAAGSAVGGEGNPVAALRSLLKGQAAGSSEWLRTLRMKSTDLNSATRNRIFSRTIDRVDMDRGSLSRGVDEGAFRPLAGGNHGAGGHTFPPVKVAKTYLNENSTAWKRNMSFGASGDSFVDDLLVSMPEDVRLFVLQLSGDGTTIYCGFASKANMPAIAKAVLSKGEVDELAELTEKMKTVESSGFTKFMIRYADENGEDGNFVAKEENKEGGGLFINDDGEDDVRDVVTRMNTLMSGILSKPQIANAFDEAISSESNVVVIPDVRLQVLPLEALDCVMKCASASRDFSAQMFLSRLASFASTGSPAAKSVKYIADPRWEDQGSENASKPRETCLEVVENLCSKGGPCGAFEGIQGSAKIASAGEWQNSLAGANSEESGMGRGFFYYGPGRCLARFEPGSLGGLNIDNCQLVVLADRAENDASYRRQSKLDNQKRPEHLSMENAIETAALFSLGGANSVVLNRWATSFHANAKFVQMFFAKMMAGGTCAEAVQEYRNLQVDTTEEDEEGRGLKNRVRFNTVIFGLPNVTISK</sequence>
<feature type="compositionally biased region" description="Low complexity" evidence="1">
    <location>
        <begin position="436"/>
        <end position="447"/>
    </location>
</feature>
<feature type="compositionally biased region" description="Low complexity" evidence="1">
    <location>
        <begin position="1429"/>
        <end position="1440"/>
    </location>
</feature>
<dbReference type="PANTHER" id="PTHR15977">
    <property type="entry name" value="CILIA- AND FLAGELLA-ASSOCIATED PROTEIN 46"/>
    <property type="match status" value="1"/>
</dbReference>
<feature type="region of interest" description="Disordered" evidence="1">
    <location>
        <begin position="665"/>
        <end position="690"/>
    </location>
</feature>
<feature type="compositionally biased region" description="Polar residues" evidence="1">
    <location>
        <begin position="1406"/>
        <end position="1427"/>
    </location>
</feature>
<accession>A0A9W7F852</accession>
<evidence type="ECO:0000313" key="2">
    <source>
        <dbReference type="EMBL" id="GMI06161.1"/>
    </source>
</evidence>
<feature type="compositionally biased region" description="Basic residues" evidence="1">
    <location>
        <begin position="2166"/>
        <end position="2177"/>
    </location>
</feature>
<feature type="compositionally biased region" description="Low complexity" evidence="1">
    <location>
        <begin position="680"/>
        <end position="690"/>
    </location>
</feature>
<comment type="caution">
    <text evidence="2">The sequence shown here is derived from an EMBL/GenBank/DDBJ whole genome shotgun (WGS) entry which is preliminary data.</text>
</comment>
<dbReference type="EMBL" id="BRXZ01000147">
    <property type="protein sequence ID" value="GMI06161.1"/>
    <property type="molecule type" value="Genomic_DNA"/>
</dbReference>
<organism evidence="2 3">
    <name type="scientific">Triparma retinervis</name>
    <dbReference type="NCBI Taxonomy" id="2557542"/>
    <lineage>
        <taxon>Eukaryota</taxon>
        <taxon>Sar</taxon>
        <taxon>Stramenopiles</taxon>
        <taxon>Ochrophyta</taxon>
        <taxon>Bolidophyceae</taxon>
        <taxon>Parmales</taxon>
        <taxon>Triparmaceae</taxon>
        <taxon>Triparma</taxon>
    </lineage>
</organism>
<feature type="compositionally biased region" description="Low complexity" evidence="1">
    <location>
        <begin position="2145"/>
        <end position="2161"/>
    </location>
</feature>
<name>A0A9W7F852_9STRA</name>
<evidence type="ECO:0000313" key="3">
    <source>
        <dbReference type="Proteomes" id="UP001165082"/>
    </source>
</evidence>
<feature type="compositionally biased region" description="Polar residues" evidence="1">
    <location>
        <begin position="1372"/>
        <end position="1386"/>
    </location>
</feature>
<proteinExistence type="predicted"/>
<feature type="region of interest" description="Disordered" evidence="1">
    <location>
        <begin position="781"/>
        <end position="804"/>
    </location>
</feature>
<dbReference type="Proteomes" id="UP001165082">
    <property type="component" value="Unassembled WGS sequence"/>
</dbReference>
<dbReference type="OrthoDB" id="68437at2759"/>
<keyword evidence="3" id="KW-1185">Reference proteome</keyword>
<evidence type="ECO:0000256" key="1">
    <source>
        <dbReference type="SAM" id="MobiDB-lite"/>
    </source>
</evidence>
<dbReference type="InterPro" id="IPR057466">
    <property type="entry name" value="CFAP46_TPR"/>
</dbReference>
<gene>
    <name evidence="2" type="ORF">TrRE_jg12743</name>
</gene>
<dbReference type="GO" id="GO:0060294">
    <property type="term" value="P:cilium movement involved in cell motility"/>
    <property type="evidence" value="ECO:0007669"/>
    <property type="project" value="InterPro"/>
</dbReference>
<dbReference type="GO" id="GO:0035082">
    <property type="term" value="P:axoneme assembly"/>
    <property type="evidence" value="ECO:0007669"/>
    <property type="project" value="InterPro"/>
</dbReference>
<reference evidence="2" key="1">
    <citation type="submission" date="2022-07" db="EMBL/GenBank/DDBJ databases">
        <title>Genome analysis of Parmales, a sister group of diatoms, reveals the evolutionary specialization of diatoms from phago-mixotrophs to photoautotrophs.</title>
        <authorList>
            <person name="Ban H."/>
            <person name="Sato S."/>
            <person name="Yoshikawa S."/>
            <person name="Kazumasa Y."/>
            <person name="Nakamura Y."/>
            <person name="Ichinomiya M."/>
            <person name="Saitoh K."/>
            <person name="Sato N."/>
            <person name="Blanc-Mathieu R."/>
            <person name="Endo H."/>
            <person name="Kuwata A."/>
            <person name="Ogata H."/>
        </authorList>
    </citation>
    <scope>NUCLEOTIDE SEQUENCE</scope>
</reference>
<protein>
    <submittedName>
        <fullName evidence="2">Uncharacterized protein</fullName>
    </submittedName>
</protein>
<feature type="region of interest" description="Disordered" evidence="1">
    <location>
        <begin position="2145"/>
        <end position="2182"/>
    </location>
</feature>
<feature type="region of interest" description="Disordered" evidence="1">
    <location>
        <begin position="415"/>
        <end position="447"/>
    </location>
</feature>